<keyword evidence="4" id="KW-1015">Disulfide bond</keyword>
<dbReference type="Gene3D" id="2.40.50.40">
    <property type="match status" value="1"/>
</dbReference>
<reference evidence="6" key="1">
    <citation type="submission" date="2023-08" db="EMBL/GenBank/DDBJ databases">
        <title>Chromosome-level Genome Assembly of mud carp (Cirrhinus molitorella).</title>
        <authorList>
            <person name="Liu H."/>
        </authorList>
    </citation>
    <scope>NUCLEOTIDE SEQUENCE</scope>
    <source>
        <strain evidence="6">Prfri</strain>
        <tissue evidence="6">Muscle</tissue>
    </source>
</reference>
<dbReference type="GO" id="GO:0006955">
    <property type="term" value="P:immune response"/>
    <property type="evidence" value="ECO:0007669"/>
    <property type="project" value="InterPro"/>
</dbReference>
<keyword evidence="7" id="KW-1185">Reference proteome</keyword>
<dbReference type="Proteomes" id="UP001187343">
    <property type="component" value="Unassembled WGS sequence"/>
</dbReference>
<protein>
    <recommendedName>
        <fullName evidence="5">Chemokine interleukin-8-like domain-containing protein</fullName>
    </recommendedName>
</protein>
<evidence type="ECO:0000313" key="7">
    <source>
        <dbReference type="Proteomes" id="UP001187343"/>
    </source>
</evidence>
<dbReference type="Pfam" id="PF00048">
    <property type="entry name" value="IL8"/>
    <property type="match status" value="1"/>
</dbReference>
<keyword evidence="2" id="KW-0202">Cytokine</keyword>
<dbReference type="InterPro" id="IPR039809">
    <property type="entry name" value="Chemokine_b/g/d"/>
</dbReference>
<gene>
    <name evidence="6" type="ORF">Q8A67_025168</name>
</gene>
<dbReference type="SMART" id="SM00199">
    <property type="entry name" value="SCY"/>
    <property type="match status" value="1"/>
</dbReference>
<evidence type="ECO:0000256" key="1">
    <source>
        <dbReference type="ARBA" id="ARBA00022500"/>
    </source>
</evidence>
<accession>A0AA88NZ33</accession>
<dbReference type="EMBL" id="JAUYZG010000025">
    <property type="protein sequence ID" value="KAK2867051.1"/>
    <property type="molecule type" value="Genomic_DNA"/>
</dbReference>
<evidence type="ECO:0000256" key="4">
    <source>
        <dbReference type="ARBA" id="ARBA00023157"/>
    </source>
</evidence>
<dbReference type="PANTHER" id="PTHR12015">
    <property type="entry name" value="SMALL INDUCIBLE CYTOKINE A"/>
    <property type="match status" value="1"/>
</dbReference>
<dbReference type="InterPro" id="IPR036048">
    <property type="entry name" value="Interleukin_8-like_sf"/>
</dbReference>
<dbReference type="GO" id="GO:0008009">
    <property type="term" value="F:chemokine activity"/>
    <property type="evidence" value="ECO:0007669"/>
    <property type="project" value="InterPro"/>
</dbReference>
<evidence type="ECO:0000256" key="2">
    <source>
        <dbReference type="ARBA" id="ARBA00022514"/>
    </source>
</evidence>
<evidence type="ECO:0000259" key="5">
    <source>
        <dbReference type="SMART" id="SM00199"/>
    </source>
</evidence>
<dbReference type="SUPFAM" id="SSF54117">
    <property type="entry name" value="Interleukin 8-like chemokines"/>
    <property type="match status" value="1"/>
</dbReference>
<dbReference type="CDD" id="cd00272">
    <property type="entry name" value="Chemokine_CC"/>
    <property type="match status" value="1"/>
</dbReference>
<proteinExistence type="predicted"/>
<dbReference type="AlphaFoldDB" id="A0AA88NZ33"/>
<dbReference type="PANTHER" id="PTHR12015:SF193">
    <property type="entry name" value="STROMAL CELL-DERIVED FACTOR 1"/>
    <property type="match status" value="1"/>
</dbReference>
<keyword evidence="1" id="KW-0145">Chemotaxis</keyword>
<dbReference type="GO" id="GO:0005615">
    <property type="term" value="C:extracellular space"/>
    <property type="evidence" value="ECO:0007669"/>
    <property type="project" value="UniProtKB-KW"/>
</dbReference>
<sequence>MFKTSSSSLQINFSSETMTASCVQVFELVLLMAWTSETQSFEEEEEDCSTLRYQTTDLSSYLASRPKAFKNVMQTQMVSYSTSVTIHYQSFKINFTSISMRATSLCLVFGMVLLMAWTSEATMSQAVPERCCFNFIGFPIPAKNIVSALKTSTRCPVTGVVVTTKKRLEFCVKPDEPWIKKAMGKQS</sequence>
<dbReference type="InterPro" id="IPR001811">
    <property type="entry name" value="Chemokine_IL8-like_dom"/>
</dbReference>
<keyword evidence="3" id="KW-0732">Signal</keyword>
<organism evidence="6 7">
    <name type="scientific">Cirrhinus molitorella</name>
    <name type="common">mud carp</name>
    <dbReference type="NCBI Taxonomy" id="172907"/>
    <lineage>
        <taxon>Eukaryota</taxon>
        <taxon>Metazoa</taxon>
        <taxon>Chordata</taxon>
        <taxon>Craniata</taxon>
        <taxon>Vertebrata</taxon>
        <taxon>Euteleostomi</taxon>
        <taxon>Actinopterygii</taxon>
        <taxon>Neopterygii</taxon>
        <taxon>Teleostei</taxon>
        <taxon>Ostariophysi</taxon>
        <taxon>Cypriniformes</taxon>
        <taxon>Cyprinidae</taxon>
        <taxon>Labeoninae</taxon>
        <taxon>Labeonini</taxon>
        <taxon>Cirrhinus</taxon>
    </lineage>
</organism>
<evidence type="ECO:0000313" key="6">
    <source>
        <dbReference type="EMBL" id="KAK2867051.1"/>
    </source>
</evidence>
<evidence type="ECO:0000256" key="3">
    <source>
        <dbReference type="ARBA" id="ARBA00022729"/>
    </source>
</evidence>
<feature type="domain" description="Chemokine interleukin-8-like" evidence="5">
    <location>
        <begin position="128"/>
        <end position="186"/>
    </location>
</feature>
<comment type="caution">
    <text evidence="6">The sequence shown here is derived from an EMBL/GenBank/DDBJ whole genome shotgun (WGS) entry which is preliminary data.</text>
</comment>
<name>A0AA88NZ33_9TELE</name>